<dbReference type="CDD" id="cd00067">
    <property type="entry name" value="GAL4"/>
    <property type="match status" value="1"/>
</dbReference>
<accession>A0A5N5WYM8</accession>
<evidence type="ECO:0000256" key="3">
    <source>
        <dbReference type="ARBA" id="ARBA00023163"/>
    </source>
</evidence>
<dbReference type="PROSITE" id="PS00463">
    <property type="entry name" value="ZN2_CY6_FUNGAL_1"/>
    <property type="match status" value="1"/>
</dbReference>
<gene>
    <name evidence="7" type="ORF">BDV29DRAFT_157619</name>
</gene>
<dbReference type="SUPFAM" id="SSF57701">
    <property type="entry name" value="Zn2/Cys6 DNA-binding domain"/>
    <property type="match status" value="1"/>
</dbReference>
<dbReference type="GO" id="GO:0008270">
    <property type="term" value="F:zinc ion binding"/>
    <property type="evidence" value="ECO:0007669"/>
    <property type="project" value="InterPro"/>
</dbReference>
<evidence type="ECO:0000313" key="7">
    <source>
        <dbReference type="EMBL" id="KAB8073429.1"/>
    </source>
</evidence>
<feature type="region of interest" description="Disordered" evidence="5">
    <location>
        <begin position="58"/>
        <end position="99"/>
    </location>
</feature>
<dbReference type="InterPro" id="IPR036864">
    <property type="entry name" value="Zn2-C6_fun-type_DNA-bd_sf"/>
</dbReference>
<dbReference type="AlphaFoldDB" id="A0A5N5WYM8"/>
<evidence type="ECO:0000259" key="6">
    <source>
        <dbReference type="PROSITE" id="PS50048"/>
    </source>
</evidence>
<reference evidence="7 8" key="1">
    <citation type="submission" date="2019-04" db="EMBL/GenBank/DDBJ databases">
        <title>Friends and foes A comparative genomics study of 23 Aspergillus species from section Flavi.</title>
        <authorList>
            <consortium name="DOE Joint Genome Institute"/>
            <person name="Kjaerbolling I."/>
            <person name="Vesth T."/>
            <person name="Frisvad J.C."/>
            <person name="Nybo J.L."/>
            <person name="Theobald S."/>
            <person name="Kildgaard S."/>
            <person name="Isbrandt T."/>
            <person name="Kuo A."/>
            <person name="Sato A."/>
            <person name="Lyhne E.K."/>
            <person name="Kogle M.E."/>
            <person name="Wiebenga A."/>
            <person name="Kun R.S."/>
            <person name="Lubbers R.J."/>
            <person name="Makela M.R."/>
            <person name="Barry K."/>
            <person name="Chovatia M."/>
            <person name="Clum A."/>
            <person name="Daum C."/>
            <person name="Haridas S."/>
            <person name="He G."/>
            <person name="LaButti K."/>
            <person name="Lipzen A."/>
            <person name="Mondo S."/>
            <person name="Riley R."/>
            <person name="Salamov A."/>
            <person name="Simmons B.A."/>
            <person name="Magnuson J.K."/>
            <person name="Henrissat B."/>
            <person name="Mortensen U.H."/>
            <person name="Larsen T.O."/>
            <person name="Devries R.P."/>
            <person name="Grigoriev I.V."/>
            <person name="Machida M."/>
            <person name="Baker S.E."/>
            <person name="Andersen M.R."/>
        </authorList>
    </citation>
    <scope>NUCLEOTIDE SEQUENCE [LARGE SCALE GENOMIC DNA]</scope>
    <source>
        <strain evidence="7 8">CBS 151.66</strain>
    </source>
</reference>
<dbReference type="Proteomes" id="UP000326565">
    <property type="component" value="Unassembled WGS sequence"/>
</dbReference>
<dbReference type="GO" id="GO:0009893">
    <property type="term" value="P:positive regulation of metabolic process"/>
    <property type="evidence" value="ECO:0007669"/>
    <property type="project" value="UniProtKB-ARBA"/>
</dbReference>
<keyword evidence="4" id="KW-0539">Nucleus</keyword>
<dbReference type="PROSITE" id="PS50048">
    <property type="entry name" value="ZN2_CY6_FUNGAL_2"/>
    <property type="match status" value="1"/>
</dbReference>
<protein>
    <recommendedName>
        <fullName evidence="6">Zn(2)-C6 fungal-type domain-containing protein</fullName>
    </recommendedName>
</protein>
<proteinExistence type="predicted"/>
<feature type="domain" description="Zn(2)-C6 fungal-type" evidence="6">
    <location>
        <begin position="19"/>
        <end position="53"/>
    </location>
</feature>
<dbReference type="GO" id="GO:0003677">
    <property type="term" value="F:DNA binding"/>
    <property type="evidence" value="ECO:0007669"/>
    <property type="project" value="UniProtKB-KW"/>
</dbReference>
<evidence type="ECO:0000256" key="4">
    <source>
        <dbReference type="ARBA" id="ARBA00023242"/>
    </source>
</evidence>
<keyword evidence="1" id="KW-0805">Transcription regulation</keyword>
<dbReference type="GO" id="GO:0000981">
    <property type="term" value="F:DNA-binding transcription factor activity, RNA polymerase II-specific"/>
    <property type="evidence" value="ECO:0007669"/>
    <property type="project" value="InterPro"/>
</dbReference>
<dbReference type="OrthoDB" id="4222821at2759"/>
<evidence type="ECO:0000313" key="8">
    <source>
        <dbReference type="Proteomes" id="UP000326565"/>
    </source>
</evidence>
<dbReference type="SMART" id="SM00066">
    <property type="entry name" value="GAL4"/>
    <property type="match status" value="1"/>
</dbReference>
<keyword evidence="2" id="KW-0238">DNA-binding</keyword>
<evidence type="ECO:0000256" key="1">
    <source>
        <dbReference type="ARBA" id="ARBA00023015"/>
    </source>
</evidence>
<dbReference type="Gene3D" id="4.10.240.10">
    <property type="entry name" value="Zn(2)-C6 fungal-type DNA-binding domain"/>
    <property type="match status" value="1"/>
</dbReference>
<evidence type="ECO:0000256" key="2">
    <source>
        <dbReference type="ARBA" id="ARBA00023125"/>
    </source>
</evidence>
<dbReference type="Pfam" id="PF00172">
    <property type="entry name" value="Zn_clus"/>
    <property type="match status" value="1"/>
</dbReference>
<evidence type="ECO:0000256" key="5">
    <source>
        <dbReference type="SAM" id="MobiDB-lite"/>
    </source>
</evidence>
<keyword evidence="8" id="KW-1185">Reference proteome</keyword>
<dbReference type="InterPro" id="IPR001138">
    <property type="entry name" value="Zn2Cys6_DnaBD"/>
</dbReference>
<organism evidence="7 8">
    <name type="scientific">Aspergillus leporis</name>
    <dbReference type="NCBI Taxonomy" id="41062"/>
    <lineage>
        <taxon>Eukaryota</taxon>
        <taxon>Fungi</taxon>
        <taxon>Dikarya</taxon>
        <taxon>Ascomycota</taxon>
        <taxon>Pezizomycotina</taxon>
        <taxon>Eurotiomycetes</taxon>
        <taxon>Eurotiomycetidae</taxon>
        <taxon>Eurotiales</taxon>
        <taxon>Aspergillaceae</taxon>
        <taxon>Aspergillus</taxon>
        <taxon>Aspergillus subgen. Circumdati</taxon>
    </lineage>
</organism>
<dbReference type="EMBL" id="ML732227">
    <property type="protein sequence ID" value="KAB8073429.1"/>
    <property type="molecule type" value="Genomic_DNA"/>
</dbReference>
<name>A0A5N5WYM8_9EURO</name>
<feature type="compositionally biased region" description="Basic and acidic residues" evidence="5">
    <location>
        <begin position="74"/>
        <end position="93"/>
    </location>
</feature>
<keyword evidence="3" id="KW-0804">Transcription</keyword>
<sequence>MLEIDHSDSSQRMSKRRLACERCRNQKLKCIRRDENDYEPCVRCLQSQAECIISLRKTPGRPAGRSNPSGQHCSAREDRDPRAKTLDGSKAPDSEFVPGNGSIISDDFLGFPSDFSLDSGGSDPTTIFSSGSSPVYIPDFPDLLFKYPEPAPDFPFTWSSSCDSSAMSRRPANHLLDQNFDPGFQLPRLQQKLSKQLFLLRSLSWDITTVMKLDSTPCSCQRQICDGSQEFNPLASTFEVVSEFEHLLNTVRSMIAHKELHGTQGYRQEMNVSYSLTAMSCYLQLILIYDCIFSYVLDQASSNPAVRDFILQSTPKISLGGFVVPSPKNVFGRLFVQLMQLKIKPIESALGLPEDCCISNEPHCDTVSWRAGLLGGKQGESLLAALKGSGVAETNDAKTAGVIEALKDKMMRIELFE</sequence>